<dbReference type="RefSeq" id="WP_171650320.1">
    <property type="nucleotide sequence ID" value="NZ_WHOD01000013.1"/>
</dbReference>
<dbReference type="PANTHER" id="PTHR43308:SF5">
    <property type="entry name" value="S-LAYER PROTEIN _ PEPTIDOGLYCAN ENDO-BETA-N-ACETYLGLUCOSAMINIDASE"/>
    <property type="match status" value="1"/>
</dbReference>
<gene>
    <name evidence="2" type="ORF">GC093_02635</name>
</gene>
<protein>
    <recommendedName>
        <fullName evidence="1">SLH domain-containing protein</fullName>
    </recommendedName>
</protein>
<dbReference type="Pfam" id="PF00395">
    <property type="entry name" value="SLH"/>
    <property type="match status" value="3"/>
</dbReference>
<dbReference type="PROSITE" id="PS51272">
    <property type="entry name" value="SLH"/>
    <property type="match status" value="3"/>
</dbReference>
<sequence>NGIASVSGATYSGLSLNVGDNPIQVIVTAANKSAKTYTVIVKRLGSDSSRNRNPGGTSSSIADTAVTGATGVTEIKTMDGKPVAFTIVNEGQVEKALQNIKSGLLTISVDSREAEQVNIKLDSKALQKIIDAQSIQTISIDTKLGTYLLPIQQIHILQWAAQLNVKREDMQLEIIISRNDGAEQRAGASGIKVLGAVDFTVQVSSSDGKTLNIDSFTQYVARSIKSESPFNDGSLAAVRVSTDSSGKVSYSPVPFSAKGNEVTIYSRTNSTYMLIDNPLSFKDIENHWAKADIQKMANKRIVQGVTSEAFSPNEPVTRAEFAALITRLLGLENADLSSELSFKDIPSDAWYRGSVAAAVGSRIVSGYEDSSFRPDQTISRQEMALMIYRAIQFAGSKDQEPVNKQSLFADQEKIADWAQEAVHRLTGMKLMEGVSTDSFAPFDVATRAQSAVMLSRVLSVLSFTR</sequence>
<feature type="domain" description="SLH" evidence="1">
    <location>
        <begin position="338"/>
        <end position="401"/>
    </location>
</feature>
<evidence type="ECO:0000313" key="2">
    <source>
        <dbReference type="EMBL" id="NOU92132.1"/>
    </source>
</evidence>
<feature type="domain" description="SLH" evidence="1">
    <location>
        <begin position="405"/>
        <end position="465"/>
    </location>
</feature>
<proteinExistence type="predicted"/>
<evidence type="ECO:0000313" key="3">
    <source>
        <dbReference type="Proteomes" id="UP000641588"/>
    </source>
</evidence>
<dbReference type="InterPro" id="IPR001119">
    <property type="entry name" value="SLH_dom"/>
</dbReference>
<name>A0A972GQV2_9BACL</name>
<feature type="domain" description="SLH" evidence="1">
    <location>
        <begin position="276"/>
        <end position="337"/>
    </location>
</feature>
<accession>A0A972GQV2</accession>
<dbReference type="EMBL" id="WHOD01000013">
    <property type="protein sequence ID" value="NOU92132.1"/>
    <property type="molecule type" value="Genomic_DNA"/>
</dbReference>
<dbReference type="InterPro" id="IPR051465">
    <property type="entry name" value="Cell_Envelope_Struct_Comp"/>
</dbReference>
<dbReference type="AlphaFoldDB" id="A0A972GQV2"/>
<organism evidence="2 3">
    <name type="scientific">Paenibacillus foliorum</name>
    <dbReference type="NCBI Taxonomy" id="2654974"/>
    <lineage>
        <taxon>Bacteria</taxon>
        <taxon>Bacillati</taxon>
        <taxon>Bacillota</taxon>
        <taxon>Bacilli</taxon>
        <taxon>Bacillales</taxon>
        <taxon>Paenibacillaceae</taxon>
        <taxon>Paenibacillus</taxon>
    </lineage>
</organism>
<dbReference type="PANTHER" id="PTHR43308">
    <property type="entry name" value="OUTER MEMBRANE PROTEIN ALPHA-RELATED"/>
    <property type="match status" value="1"/>
</dbReference>
<keyword evidence="3" id="KW-1185">Reference proteome</keyword>
<comment type="caution">
    <text evidence="2">The sequence shown here is derived from an EMBL/GenBank/DDBJ whole genome shotgun (WGS) entry which is preliminary data.</text>
</comment>
<feature type="non-terminal residue" evidence="2">
    <location>
        <position position="1"/>
    </location>
</feature>
<dbReference type="Proteomes" id="UP000641588">
    <property type="component" value="Unassembled WGS sequence"/>
</dbReference>
<reference evidence="2" key="1">
    <citation type="submission" date="2019-10" db="EMBL/GenBank/DDBJ databases">
        <title>Description of Paenibacillus glebae sp. nov.</title>
        <authorList>
            <person name="Carlier A."/>
            <person name="Qi S."/>
        </authorList>
    </citation>
    <scope>NUCLEOTIDE SEQUENCE</scope>
    <source>
        <strain evidence="2">LMG 31456</strain>
    </source>
</reference>
<evidence type="ECO:0000259" key="1">
    <source>
        <dbReference type="PROSITE" id="PS51272"/>
    </source>
</evidence>